<dbReference type="RefSeq" id="WP_132420543.1">
    <property type="nucleotide sequence ID" value="NZ_SKFG01000051.1"/>
</dbReference>
<gene>
    <name evidence="2" type="ORF">E0485_23835</name>
</gene>
<name>A0A4R4E2A0_9BACL</name>
<protein>
    <submittedName>
        <fullName evidence="2">Uncharacterized protein</fullName>
    </submittedName>
</protein>
<keyword evidence="3" id="KW-1185">Reference proteome</keyword>
<feature type="transmembrane region" description="Helical" evidence="1">
    <location>
        <begin position="39"/>
        <end position="58"/>
    </location>
</feature>
<dbReference type="InterPro" id="IPR036514">
    <property type="entry name" value="SGNH_hydro_sf"/>
</dbReference>
<dbReference type="Gene3D" id="3.40.50.1110">
    <property type="entry name" value="SGNH hydrolase"/>
    <property type="match status" value="1"/>
</dbReference>
<evidence type="ECO:0000256" key="1">
    <source>
        <dbReference type="SAM" id="Phobius"/>
    </source>
</evidence>
<dbReference type="EMBL" id="SKFG01000051">
    <property type="protein sequence ID" value="TCZ69360.1"/>
    <property type="molecule type" value="Genomic_DNA"/>
</dbReference>
<comment type="caution">
    <text evidence="2">The sequence shown here is derived from an EMBL/GenBank/DDBJ whole genome shotgun (WGS) entry which is preliminary data.</text>
</comment>
<keyword evidence="1" id="KW-0472">Membrane</keyword>
<proteinExistence type="predicted"/>
<dbReference type="OrthoDB" id="2520504at2"/>
<keyword evidence="1" id="KW-1133">Transmembrane helix</keyword>
<accession>A0A4R4E2A0</accession>
<evidence type="ECO:0000313" key="2">
    <source>
        <dbReference type="EMBL" id="TCZ69360.1"/>
    </source>
</evidence>
<organism evidence="2 3">
    <name type="scientific">Paenibacillus albiflavus</name>
    <dbReference type="NCBI Taxonomy" id="2545760"/>
    <lineage>
        <taxon>Bacteria</taxon>
        <taxon>Bacillati</taxon>
        <taxon>Bacillota</taxon>
        <taxon>Bacilli</taxon>
        <taxon>Bacillales</taxon>
        <taxon>Paenibacillaceae</taxon>
        <taxon>Paenibacillus</taxon>
    </lineage>
</organism>
<keyword evidence="1" id="KW-0812">Transmembrane</keyword>
<dbReference type="AlphaFoldDB" id="A0A4R4E2A0"/>
<sequence>MNEPLPTDKINPEAASQIRSNPVPKILTKARKARTSLRMIVYVALILSILQFTTRYWITWDDVHHYRLEYNLFKDNPRLLNTALDKLEEHIKQQKLTNYLIILGDSVAYGTPVSSDEAIGYYLDKRVREDHGTPQAVFNLAIPSMQAGDLYTILLMLDARSISTQNIVMNIRYSSFVQRNPGPSIVFWLGPELQELDPKSFEQIRSHMALNNRDLKQDFISQFQANALNSVKKLFPYLEYKEYINQKIATQKQILLTGKRPSDELGDPRPWFKKENLREALKSNEYVKGFNPDPMDMSDKNLNILFINKLIEHQKNTNTLVFMSGTNTELSKELVEKDGYQANLQLIDAYMAKQPITYMNLHGVIDPSLFTDHTHFTKEGYEQIANLIWDKWKQSGRP</sequence>
<dbReference type="Proteomes" id="UP000295418">
    <property type="component" value="Unassembled WGS sequence"/>
</dbReference>
<evidence type="ECO:0000313" key="3">
    <source>
        <dbReference type="Proteomes" id="UP000295418"/>
    </source>
</evidence>
<dbReference type="SUPFAM" id="SSF52266">
    <property type="entry name" value="SGNH hydrolase"/>
    <property type="match status" value="1"/>
</dbReference>
<reference evidence="2 3" key="1">
    <citation type="submission" date="2019-03" db="EMBL/GenBank/DDBJ databases">
        <authorList>
            <person name="Kim M.K.M."/>
        </authorList>
    </citation>
    <scope>NUCLEOTIDE SEQUENCE [LARGE SCALE GENOMIC DNA]</scope>
    <source>
        <strain evidence="2 3">18JY21-1</strain>
    </source>
</reference>